<dbReference type="AlphaFoldDB" id="A0A0M4FLS0"/>
<sequence length="97" mass="9842">MEDGHAGSWTEDPVGEVVTGESAATGRWRLAVDATMCIGSGACAGSSAHFRMTQDGQAEPSEDVIVADDTARDAAVCCPVEAITVSDTSTGELIAPA</sequence>
<proteinExistence type="predicted"/>
<gene>
    <name evidence="2" type="primary">enccQ</name>
</gene>
<dbReference type="EMBL" id="KP737856">
    <property type="protein sequence ID" value="ALC74409.1"/>
    <property type="molecule type" value="Genomic_DNA"/>
</dbReference>
<reference evidence="2" key="1">
    <citation type="submission" date="2015-01" db="EMBL/GenBank/DDBJ databases">
        <authorList>
            <person name="Xiang T."/>
            <person name="Song Y."/>
            <person name="Huang L."/>
            <person name="Wang B."/>
            <person name="Wu P."/>
        </authorList>
    </citation>
    <scope>NUCLEOTIDE SEQUENCE</scope>
    <source>
        <strain evidence="2">CNQ431</strain>
    </source>
</reference>
<name>A0A0M4FLS0_9ACTN</name>
<evidence type="ECO:0000256" key="1">
    <source>
        <dbReference type="SAM" id="MobiDB-lite"/>
    </source>
</evidence>
<evidence type="ECO:0000313" key="2">
    <source>
        <dbReference type="EMBL" id="ALC74409.1"/>
    </source>
</evidence>
<accession>A0A0M4FLS0</accession>
<feature type="region of interest" description="Disordered" evidence="1">
    <location>
        <begin position="1"/>
        <end position="22"/>
    </location>
</feature>
<organism evidence="2">
    <name type="scientific">Streptomyces sp. CNQ431</name>
    <dbReference type="NCBI Taxonomy" id="1571532"/>
    <lineage>
        <taxon>Bacteria</taxon>
        <taxon>Bacillati</taxon>
        <taxon>Actinomycetota</taxon>
        <taxon>Actinomycetes</taxon>
        <taxon>Kitasatosporales</taxon>
        <taxon>Streptomycetaceae</taxon>
        <taxon>Streptomyces</taxon>
    </lineage>
</organism>
<protein>
    <submittedName>
        <fullName evidence="2">Ferredoxin</fullName>
    </submittedName>
</protein>
<dbReference type="RefSeq" id="WP_408909046.1">
    <property type="nucleotide sequence ID" value="NZ_JTCK01000093.1"/>
</dbReference>
<dbReference type="Gene3D" id="3.30.70.20">
    <property type="match status" value="1"/>
</dbReference>
<dbReference type="Pfam" id="PF13459">
    <property type="entry name" value="Fer4_15"/>
    <property type="match status" value="1"/>
</dbReference>